<proteinExistence type="predicted"/>
<feature type="chain" id="PRO_5003043436" description="Secreted protein" evidence="1">
    <location>
        <begin position="25"/>
        <end position="66"/>
    </location>
</feature>
<accession>D3DXY8</accession>
<name>D3DXY8_CUPMC</name>
<evidence type="ECO:0000313" key="3">
    <source>
        <dbReference type="Proteomes" id="UP000002429"/>
    </source>
</evidence>
<organism evidence="2 3">
    <name type="scientific">Cupriavidus metallidurans (strain ATCC 43123 / DSM 2839 / NBRC 102507 / CH34)</name>
    <name type="common">Ralstonia metallidurans</name>
    <dbReference type="NCBI Taxonomy" id="266264"/>
    <lineage>
        <taxon>Bacteria</taxon>
        <taxon>Pseudomonadati</taxon>
        <taxon>Pseudomonadota</taxon>
        <taxon>Betaproteobacteria</taxon>
        <taxon>Burkholderiales</taxon>
        <taxon>Burkholderiaceae</taxon>
        <taxon>Cupriavidus</taxon>
    </lineage>
</organism>
<evidence type="ECO:0000313" key="2">
    <source>
        <dbReference type="EMBL" id="ADC45158.1"/>
    </source>
</evidence>
<gene>
    <name evidence="2" type="ordered locus">Rmet_6551</name>
</gene>
<evidence type="ECO:0008006" key="4">
    <source>
        <dbReference type="Google" id="ProtNLM"/>
    </source>
</evidence>
<dbReference type="KEGG" id="rme:Rmet_6551"/>
<dbReference type="EMBL" id="CP000352">
    <property type="protein sequence ID" value="ADC45158.1"/>
    <property type="molecule type" value="Genomic_DNA"/>
</dbReference>
<dbReference type="HOGENOM" id="CLU_2828120_0_0_4"/>
<reference evidence="3" key="1">
    <citation type="journal article" date="2010" name="PLoS ONE">
        <title>The complete genome sequence of Cupriavidus metallidurans strain CH34, a master survivalist in harsh and anthropogenic environments.</title>
        <authorList>
            <person name="Janssen P.J."/>
            <person name="Van Houdt R."/>
            <person name="Moors H."/>
            <person name="Monsieurs P."/>
            <person name="Morin N."/>
            <person name="Michaux A."/>
            <person name="Benotmane M.A."/>
            <person name="Leys N."/>
            <person name="Vallaeys T."/>
            <person name="Lapidus A."/>
            <person name="Monchy S."/>
            <person name="Medigue C."/>
            <person name="Taghavi S."/>
            <person name="McCorkle S."/>
            <person name="Dunn J."/>
            <person name="van der Lelie D."/>
            <person name="Mergeay M."/>
        </authorList>
    </citation>
    <scope>NUCLEOTIDE SEQUENCE [LARGE SCALE GENOMIC DNA]</scope>
    <source>
        <strain evidence="3">ATCC 43123 / DSM 2839 / NBRC 102507 / CH34</strain>
    </source>
</reference>
<dbReference type="AlphaFoldDB" id="D3DXY8"/>
<feature type="signal peptide" evidence="1">
    <location>
        <begin position="1"/>
        <end position="24"/>
    </location>
</feature>
<keyword evidence="1" id="KW-0732">Signal</keyword>
<protein>
    <recommendedName>
        <fullName evidence="4">Secreted protein</fullName>
    </recommendedName>
</protein>
<dbReference type="STRING" id="266264.Rmet_6551"/>
<evidence type="ECO:0000256" key="1">
    <source>
        <dbReference type="SAM" id="SignalP"/>
    </source>
</evidence>
<keyword evidence="3" id="KW-1185">Reference proteome</keyword>
<dbReference type="Proteomes" id="UP000002429">
    <property type="component" value="Chromosome"/>
</dbReference>
<sequence>MPRAFLLFRSIAGRLLFPWSDAIAAANAVAVGLDERHVTSYNFSRLPAPVQVQNAAPHPPSLRFSS</sequence>